<dbReference type="PANTHER" id="PTHR43820:SF2">
    <property type="entry name" value="ABC TRANSPORTER ATP-BINDING PROTEIN"/>
    <property type="match status" value="1"/>
</dbReference>
<reference evidence="7" key="1">
    <citation type="submission" date="2019-03" db="EMBL/GenBank/DDBJ databases">
        <authorList>
            <person name="Hao L."/>
        </authorList>
    </citation>
    <scope>NUCLEOTIDE SEQUENCE</scope>
</reference>
<evidence type="ECO:0000256" key="4">
    <source>
        <dbReference type="ARBA" id="ARBA00022840"/>
    </source>
</evidence>
<dbReference type="Gene3D" id="3.40.50.300">
    <property type="entry name" value="P-loop containing nucleotide triphosphate hydrolases"/>
    <property type="match status" value="1"/>
</dbReference>
<dbReference type="GO" id="GO:0005524">
    <property type="term" value="F:ATP binding"/>
    <property type="evidence" value="ECO:0007669"/>
    <property type="project" value="UniProtKB-KW"/>
</dbReference>
<organism evidence="7">
    <name type="scientific">anaerobic digester metagenome</name>
    <dbReference type="NCBI Taxonomy" id="1263854"/>
    <lineage>
        <taxon>unclassified sequences</taxon>
        <taxon>metagenomes</taxon>
        <taxon>ecological metagenomes</taxon>
    </lineage>
</organism>
<keyword evidence="3" id="KW-0547">Nucleotide-binding</keyword>
<dbReference type="Pfam" id="PF00005">
    <property type="entry name" value="ABC_tran"/>
    <property type="match status" value="1"/>
</dbReference>
<evidence type="ECO:0000259" key="6">
    <source>
        <dbReference type="PROSITE" id="PS50893"/>
    </source>
</evidence>
<dbReference type="GO" id="GO:0015807">
    <property type="term" value="P:L-amino acid transport"/>
    <property type="evidence" value="ECO:0007669"/>
    <property type="project" value="TreeGrafter"/>
</dbReference>
<dbReference type="PROSITE" id="PS00211">
    <property type="entry name" value="ABC_TRANSPORTER_1"/>
    <property type="match status" value="1"/>
</dbReference>
<dbReference type="InterPro" id="IPR027417">
    <property type="entry name" value="P-loop_NTPase"/>
</dbReference>
<sequence length="242" mass="27238">MTDSTKQILRVQNIHTYYGLSHILFGISLEINEGEVLCLLGRNGAGKTTTMRSIAGFTPAKEGKVFFYGEDITALSANKIAKKGIITAFAEKRVFGNLTVKENLEIAQRDNPRKKDHEMWNLEKVYELFPVLQKYSKKWAKKLSGGEQQMLCIARALMSNPDLLLLDEPTIGLAPVVVDDIARQIRILQKEGMSILLAEQNFLFASELGVRCMIIDTGEIKYEGTFEELKANESIMKKYLTV</sequence>
<keyword evidence="4 7" id="KW-0067">ATP-binding</keyword>
<evidence type="ECO:0000313" key="7">
    <source>
        <dbReference type="EMBL" id="VFU17852.1"/>
    </source>
</evidence>
<dbReference type="GO" id="GO:0016887">
    <property type="term" value="F:ATP hydrolysis activity"/>
    <property type="evidence" value="ECO:0007669"/>
    <property type="project" value="InterPro"/>
</dbReference>
<evidence type="ECO:0000256" key="5">
    <source>
        <dbReference type="ARBA" id="ARBA00022970"/>
    </source>
</evidence>
<dbReference type="AlphaFoldDB" id="A0A485M408"/>
<dbReference type="PROSITE" id="PS50893">
    <property type="entry name" value="ABC_TRANSPORTER_2"/>
    <property type="match status" value="1"/>
</dbReference>
<dbReference type="InterPro" id="IPR003439">
    <property type="entry name" value="ABC_transporter-like_ATP-bd"/>
</dbReference>
<dbReference type="PANTHER" id="PTHR43820">
    <property type="entry name" value="HIGH-AFFINITY BRANCHED-CHAIN AMINO ACID TRANSPORT ATP-BINDING PROTEIN LIVF"/>
    <property type="match status" value="1"/>
</dbReference>
<dbReference type="GO" id="GO:0015658">
    <property type="term" value="F:branched-chain amino acid transmembrane transporter activity"/>
    <property type="evidence" value="ECO:0007669"/>
    <property type="project" value="TreeGrafter"/>
</dbReference>
<keyword evidence="5" id="KW-0029">Amino-acid transport</keyword>
<accession>A0A485M408</accession>
<evidence type="ECO:0000256" key="2">
    <source>
        <dbReference type="ARBA" id="ARBA00022448"/>
    </source>
</evidence>
<proteinExistence type="inferred from homology"/>
<dbReference type="CDD" id="cd03224">
    <property type="entry name" value="ABC_TM1139_LivF_branched"/>
    <property type="match status" value="1"/>
</dbReference>
<dbReference type="SMART" id="SM00382">
    <property type="entry name" value="AAA"/>
    <property type="match status" value="1"/>
</dbReference>
<dbReference type="InterPro" id="IPR003593">
    <property type="entry name" value="AAA+_ATPase"/>
</dbReference>
<comment type="similarity">
    <text evidence="1">Belongs to the ABC transporter superfamily.</text>
</comment>
<gene>
    <name evidence="7" type="primary">livF</name>
    <name evidence="7" type="ORF">SCFA_730004</name>
</gene>
<keyword evidence="2" id="KW-0813">Transport</keyword>
<evidence type="ECO:0000256" key="1">
    <source>
        <dbReference type="ARBA" id="ARBA00005417"/>
    </source>
</evidence>
<dbReference type="InterPro" id="IPR052156">
    <property type="entry name" value="BCAA_Transport_ATP-bd_LivF"/>
</dbReference>
<dbReference type="SUPFAM" id="SSF52540">
    <property type="entry name" value="P-loop containing nucleoside triphosphate hydrolases"/>
    <property type="match status" value="1"/>
</dbReference>
<protein>
    <submittedName>
        <fullName evidence="7">Leucine/isoleucine/valine transporter subunit ATP-binding component of ABC superfamily</fullName>
    </submittedName>
</protein>
<name>A0A485M408_9ZZZZ</name>
<feature type="domain" description="ABC transporter" evidence="6">
    <location>
        <begin position="9"/>
        <end position="242"/>
    </location>
</feature>
<dbReference type="InterPro" id="IPR017871">
    <property type="entry name" value="ABC_transporter-like_CS"/>
</dbReference>
<evidence type="ECO:0000256" key="3">
    <source>
        <dbReference type="ARBA" id="ARBA00022741"/>
    </source>
</evidence>
<dbReference type="EMBL" id="CAADRM010000140">
    <property type="protein sequence ID" value="VFU17852.1"/>
    <property type="molecule type" value="Genomic_DNA"/>
</dbReference>